<dbReference type="Proteomes" id="UP001642360">
    <property type="component" value="Unassembled WGS sequence"/>
</dbReference>
<dbReference type="GO" id="GO:0046872">
    <property type="term" value="F:metal ion binding"/>
    <property type="evidence" value="ECO:0007669"/>
    <property type="project" value="UniProtKB-KW"/>
</dbReference>
<organism evidence="3 4">
    <name type="scientific">Ilex paraguariensis</name>
    <name type="common">yerba mate</name>
    <dbReference type="NCBI Taxonomy" id="185542"/>
    <lineage>
        <taxon>Eukaryota</taxon>
        <taxon>Viridiplantae</taxon>
        <taxon>Streptophyta</taxon>
        <taxon>Embryophyta</taxon>
        <taxon>Tracheophyta</taxon>
        <taxon>Spermatophyta</taxon>
        <taxon>Magnoliopsida</taxon>
        <taxon>eudicotyledons</taxon>
        <taxon>Gunneridae</taxon>
        <taxon>Pentapetalae</taxon>
        <taxon>asterids</taxon>
        <taxon>campanulids</taxon>
        <taxon>Aquifoliales</taxon>
        <taxon>Aquifoliaceae</taxon>
        <taxon>Ilex</taxon>
    </lineage>
</organism>
<dbReference type="PANTHER" id="PTHR46502:SF14">
    <property type="entry name" value="CALCIUM-DEPENDENT LIPID-BINDING (CALB DOMAIN) FAMILY PROTEIN"/>
    <property type="match status" value="1"/>
</dbReference>
<proteinExistence type="predicted"/>
<protein>
    <submittedName>
        <fullName evidence="3">Uncharacterized protein</fullName>
    </submittedName>
</protein>
<accession>A0ABC8REC7</accession>
<sequence>MDEEYFTDGGFVGETVVYLEGIIVEANDRGFIELRPAPHNVVLEDDSYKGQIKIGLNFFSNKIVHAERRECVTEEKELGQSMCSTITKFWKIPWWRFLFSYKSTKSIDKQKQS</sequence>
<keyword evidence="4" id="KW-1185">Reference proteome</keyword>
<evidence type="ECO:0000256" key="1">
    <source>
        <dbReference type="ARBA" id="ARBA00022723"/>
    </source>
</evidence>
<dbReference type="AlphaFoldDB" id="A0ABC8REC7"/>
<comment type="caution">
    <text evidence="3">The sequence shown here is derived from an EMBL/GenBank/DDBJ whole genome shotgun (WGS) entry which is preliminary data.</text>
</comment>
<keyword evidence="1" id="KW-0479">Metal-binding</keyword>
<evidence type="ECO:0000256" key="2">
    <source>
        <dbReference type="ARBA" id="ARBA00022837"/>
    </source>
</evidence>
<keyword evidence="2" id="KW-0106">Calcium</keyword>
<gene>
    <name evidence="3" type="ORF">ILEXP_LOCUS11030</name>
</gene>
<evidence type="ECO:0000313" key="4">
    <source>
        <dbReference type="Proteomes" id="UP001642360"/>
    </source>
</evidence>
<dbReference type="EMBL" id="CAUOFW020001290">
    <property type="protein sequence ID" value="CAK9143330.1"/>
    <property type="molecule type" value="Genomic_DNA"/>
</dbReference>
<name>A0ABC8REC7_9AQUA</name>
<reference evidence="3 4" key="1">
    <citation type="submission" date="2024-02" db="EMBL/GenBank/DDBJ databases">
        <authorList>
            <person name="Vignale AGUSTIN F."/>
            <person name="Sosa J E."/>
            <person name="Modenutti C."/>
        </authorList>
    </citation>
    <scope>NUCLEOTIDE SEQUENCE [LARGE SCALE GENOMIC DNA]</scope>
</reference>
<evidence type="ECO:0000313" key="3">
    <source>
        <dbReference type="EMBL" id="CAK9143330.1"/>
    </source>
</evidence>
<dbReference type="PANTHER" id="PTHR46502">
    <property type="entry name" value="C2 DOMAIN-CONTAINING"/>
    <property type="match status" value="1"/>
</dbReference>